<evidence type="ECO:0000259" key="5">
    <source>
        <dbReference type="PROSITE" id="PS50977"/>
    </source>
</evidence>
<dbReference type="PROSITE" id="PS50977">
    <property type="entry name" value="HTH_TETR_2"/>
    <property type="match status" value="1"/>
</dbReference>
<dbReference type="Gene3D" id="1.10.10.60">
    <property type="entry name" value="Homeodomain-like"/>
    <property type="match status" value="1"/>
</dbReference>
<evidence type="ECO:0000313" key="7">
    <source>
        <dbReference type="Proteomes" id="UP000680588"/>
    </source>
</evidence>
<dbReference type="GO" id="GO:0000976">
    <property type="term" value="F:transcription cis-regulatory region binding"/>
    <property type="evidence" value="ECO:0007669"/>
    <property type="project" value="TreeGrafter"/>
</dbReference>
<dbReference type="PANTHER" id="PTHR30055">
    <property type="entry name" value="HTH-TYPE TRANSCRIPTIONAL REGULATOR RUTR"/>
    <property type="match status" value="1"/>
</dbReference>
<evidence type="ECO:0000256" key="1">
    <source>
        <dbReference type="ARBA" id="ARBA00023015"/>
    </source>
</evidence>
<protein>
    <submittedName>
        <fullName evidence="6">WHG domain-containing protein</fullName>
    </submittedName>
</protein>
<dbReference type="Gene3D" id="1.10.357.10">
    <property type="entry name" value="Tetracycline Repressor, domain 2"/>
    <property type="match status" value="1"/>
</dbReference>
<keyword evidence="3" id="KW-0804">Transcription</keyword>
<keyword evidence="7" id="KW-1185">Reference proteome</keyword>
<dbReference type="PANTHER" id="PTHR30055:SF239">
    <property type="entry name" value="TRANSCRIPTIONAL REGULATORY PROTEIN"/>
    <property type="match status" value="1"/>
</dbReference>
<sequence length="176" mass="18724">MPTPERTTLAEIVAAGGQILESEGLSRVTMQAVAQRVGVRAPSLYKRVRDRSALIDLVADAAVEELVRRLAATDGTLPAMARAYRAFAQQRPEGFRLLLSAAGDPSTPQRVSAPLLSAAEELVGSAQALDAARLVTAWVTGFISMELAGAFRLEGDLERAFDYGLERLMAALSPTG</sequence>
<dbReference type="GO" id="GO:0003700">
    <property type="term" value="F:DNA-binding transcription factor activity"/>
    <property type="evidence" value="ECO:0007669"/>
    <property type="project" value="TreeGrafter"/>
</dbReference>
<feature type="domain" description="HTH tetR-type" evidence="5">
    <location>
        <begin position="6"/>
        <end position="66"/>
    </location>
</feature>
<keyword evidence="2 4" id="KW-0238">DNA-binding</keyword>
<name>A0A975S7D8_9MICC</name>
<evidence type="ECO:0000256" key="2">
    <source>
        <dbReference type="ARBA" id="ARBA00023125"/>
    </source>
</evidence>
<dbReference type="EMBL" id="CP076456">
    <property type="protein sequence ID" value="QWQ37174.1"/>
    <property type="molecule type" value="Genomic_DNA"/>
</dbReference>
<dbReference type="Proteomes" id="UP000680588">
    <property type="component" value="Chromosome"/>
</dbReference>
<evidence type="ECO:0000256" key="3">
    <source>
        <dbReference type="ARBA" id="ARBA00023163"/>
    </source>
</evidence>
<reference evidence="6" key="1">
    <citation type="submission" date="2021-06" db="EMBL/GenBank/DDBJ databases">
        <title>Novel species in genus Arthrobacter.</title>
        <authorList>
            <person name="Zhang G."/>
        </authorList>
    </citation>
    <scope>NUCLEOTIDE SEQUENCE</scope>
    <source>
        <strain evidence="6">Zg-ZUI122</strain>
    </source>
</reference>
<dbReference type="Pfam" id="PF00440">
    <property type="entry name" value="TetR_N"/>
    <property type="match status" value="1"/>
</dbReference>
<dbReference type="Pfam" id="PF13305">
    <property type="entry name" value="TetR_C_33"/>
    <property type="match status" value="1"/>
</dbReference>
<accession>A0A975S7D8</accession>
<organism evidence="6 7">
    <name type="scientific">Arthrobacter sunyaminii</name>
    <dbReference type="NCBI Taxonomy" id="2816859"/>
    <lineage>
        <taxon>Bacteria</taxon>
        <taxon>Bacillati</taxon>
        <taxon>Actinomycetota</taxon>
        <taxon>Actinomycetes</taxon>
        <taxon>Micrococcales</taxon>
        <taxon>Micrococcaceae</taxon>
        <taxon>Arthrobacter</taxon>
    </lineage>
</organism>
<dbReference type="SUPFAM" id="SSF46689">
    <property type="entry name" value="Homeodomain-like"/>
    <property type="match status" value="1"/>
</dbReference>
<dbReference type="AlphaFoldDB" id="A0A975S7D8"/>
<proteinExistence type="predicted"/>
<dbReference type="KEGG" id="asun:KG104_05250"/>
<dbReference type="InterPro" id="IPR036271">
    <property type="entry name" value="Tet_transcr_reg_TetR-rel_C_sf"/>
</dbReference>
<feature type="DNA-binding region" description="H-T-H motif" evidence="4">
    <location>
        <begin position="29"/>
        <end position="48"/>
    </location>
</feature>
<evidence type="ECO:0000313" key="6">
    <source>
        <dbReference type="EMBL" id="QWQ37174.1"/>
    </source>
</evidence>
<dbReference type="InterPro" id="IPR025996">
    <property type="entry name" value="MT1864/Rv1816-like_C"/>
</dbReference>
<dbReference type="RefSeq" id="WP_207347482.1">
    <property type="nucleotide sequence ID" value="NZ_CP076456.1"/>
</dbReference>
<dbReference type="SUPFAM" id="SSF48498">
    <property type="entry name" value="Tetracyclin repressor-like, C-terminal domain"/>
    <property type="match status" value="1"/>
</dbReference>
<dbReference type="InterPro" id="IPR001647">
    <property type="entry name" value="HTH_TetR"/>
</dbReference>
<dbReference type="InterPro" id="IPR009057">
    <property type="entry name" value="Homeodomain-like_sf"/>
</dbReference>
<dbReference type="InterPro" id="IPR050109">
    <property type="entry name" value="HTH-type_TetR-like_transc_reg"/>
</dbReference>
<evidence type="ECO:0000256" key="4">
    <source>
        <dbReference type="PROSITE-ProRule" id="PRU00335"/>
    </source>
</evidence>
<keyword evidence="1" id="KW-0805">Transcription regulation</keyword>
<gene>
    <name evidence="6" type="ORF">KG104_05250</name>
</gene>